<dbReference type="NCBIfam" id="TIGR04549">
    <property type="entry name" value="LP_HExxH_w_tonB"/>
    <property type="match status" value="1"/>
</dbReference>
<evidence type="ECO:0008006" key="4">
    <source>
        <dbReference type="Google" id="ProtNLM"/>
    </source>
</evidence>
<reference evidence="2 3" key="1">
    <citation type="submission" date="2012-01" db="EMBL/GenBank/DDBJ databases">
        <title>The Genome Sequence of Odoribacter laneus YIT 12061.</title>
        <authorList>
            <consortium name="The Broad Institute Genome Sequencing Platform"/>
            <person name="Earl A."/>
            <person name="Ward D."/>
            <person name="Feldgarden M."/>
            <person name="Gevers D."/>
            <person name="Morotomi M."/>
            <person name="Young S.K."/>
            <person name="Zeng Q."/>
            <person name="Gargeya S."/>
            <person name="Fitzgerald M."/>
            <person name="Haas B."/>
            <person name="Abouelleil A."/>
            <person name="Alvarado L."/>
            <person name="Arachchi H.M."/>
            <person name="Berlin A."/>
            <person name="Chapman S.B."/>
            <person name="Gearin G."/>
            <person name="Goldberg J."/>
            <person name="Griggs A."/>
            <person name="Gujja S."/>
            <person name="Hansen M."/>
            <person name="Heiman D."/>
            <person name="Howarth C."/>
            <person name="Larimer J."/>
            <person name="Lui A."/>
            <person name="MacDonald P.J.P."/>
            <person name="McCowen C."/>
            <person name="Montmayeur A."/>
            <person name="Murphy C."/>
            <person name="Neiman D."/>
            <person name="Pearson M."/>
            <person name="Priest M."/>
            <person name="Roberts A."/>
            <person name="Saif S."/>
            <person name="Shea T."/>
            <person name="Sisk P."/>
            <person name="Stolte C."/>
            <person name="Sykes S."/>
            <person name="Wortman J."/>
            <person name="Nusbaum C."/>
            <person name="Birren B."/>
        </authorList>
    </citation>
    <scope>NUCLEOTIDE SEQUENCE [LARGE SCALE GENOMIC DNA]</scope>
    <source>
        <strain evidence="2 3">YIT 12061</strain>
    </source>
</reference>
<name>H1DKP1_9BACT</name>
<dbReference type="PROSITE" id="PS51257">
    <property type="entry name" value="PROKAR_LIPOPROTEIN"/>
    <property type="match status" value="1"/>
</dbReference>
<evidence type="ECO:0000313" key="2">
    <source>
        <dbReference type="EMBL" id="EHP45404.1"/>
    </source>
</evidence>
<evidence type="ECO:0000256" key="1">
    <source>
        <dbReference type="SAM" id="SignalP"/>
    </source>
</evidence>
<dbReference type="Proteomes" id="UP000004892">
    <property type="component" value="Unassembled WGS sequence"/>
</dbReference>
<gene>
    <name evidence="2" type="ORF">HMPREF9449_02827</name>
</gene>
<organism evidence="2 3">
    <name type="scientific">Odoribacter laneus YIT 12061</name>
    <dbReference type="NCBI Taxonomy" id="742817"/>
    <lineage>
        <taxon>Bacteria</taxon>
        <taxon>Pseudomonadati</taxon>
        <taxon>Bacteroidota</taxon>
        <taxon>Bacteroidia</taxon>
        <taxon>Bacteroidales</taxon>
        <taxon>Odoribacteraceae</taxon>
        <taxon>Odoribacter</taxon>
    </lineage>
</organism>
<dbReference type="STRING" id="742817.HMPREF9449_02827"/>
<protein>
    <recommendedName>
        <fullName evidence="4">Substrate import-associated zinc metallohydrolase lipoprotein</fullName>
    </recommendedName>
</protein>
<dbReference type="RefSeq" id="WP_009137970.1">
    <property type="nucleotide sequence ID" value="NZ_JH594597.1"/>
</dbReference>
<dbReference type="EMBL" id="ADMC01000031">
    <property type="protein sequence ID" value="EHP45404.1"/>
    <property type="molecule type" value="Genomic_DNA"/>
</dbReference>
<evidence type="ECO:0000313" key="3">
    <source>
        <dbReference type="Proteomes" id="UP000004892"/>
    </source>
</evidence>
<dbReference type="GeneID" id="98070748"/>
<accession>H1DKP1</accession>
<comment type="caution">
    <text evidence="2">The sequence shown here is derived from an EMBL/GenBank/DDBJ whole genome shotgun (WGS) entry which is preliminary data.</text>
</comment>
<keyword evidence="1" id="KW-0732">Signal</keyword>
<keyword evidence="3" id="KW-1185">Reference proteome</keyword>
<dbReference type="InterPro" id="IPR030890">
    <property type="entry name" value="LP_HExxH_w_TonB"/>
</dbReference>
<proteinExistence type="predicted"/>
<dbReference type="AlphaFoldDB" id="H1DKP1"/>
<dbReference type="eggNOG" id="ENOG502ZA2M">
    <property type="taxonomic scope" value="Bacteria"/>
</dbReference>
<dbReference type="Pfam" id="PF15890">
    <property type="entry name" value="Peptidase_Mx1"/>
    <property type="match status" value="1"/>
</dbReference>
<feature type="chain" id="PRO_5003550266" description="Substrate import-associated zinc metallohydrolase lipoprotein" evidence="1">
    <location>
        <begin position="20"/>
        <end position="232"/>
    </location>
</feature>
<sequence length="232" mass="26511">MKKIVIYLLALTLTGCLWSCDDDKPSGHSIFDTTVGPGSEFDEWLLYNYVYPYNIEVKYKMEDIEADMKYTLAPAMPDKCIAFSKVVKYFWLEAYDEVVGLTFTRTYTPRVIHMIGSGAYNTNNTVVLGTAEGGLKITLYKVNDIDPEHVTAAQLNDAYLKTMHHEFAHILHQTKNYSTEYQNITGKDYIGDDWSSNSQTEALARSKGFISRYARYSADEDFVEMISIFVTR</sequence>
<feature type="signal peptide" evidence="1">
    <location>
        <begin position="1"/>
        <end position="19"/>
    </location>
</feature>
<dbReference type="Gene3D" id="3.40.390.70">
    <property type="match status" value="1"/>
</dbReference>
<dbReference type="HOGENOM" id="CLU_048099_0_0_10"/>
<feature type="non-terminal residue" evidence="2">
    <location>
        <position position="232"/>
    </location>
</feature>